<proteinExistence type="inferred from homology"/>
<dbReference type="GO" id="GO:0005737">
    <property type="term" value="C:cytoplasm"/>
    <property type="evidence" value="ECO:0007669"/>
    <property type="project" value="TreeGrafter"/>
</dbReference>
<dbReference type="PANTHER" id="PTHR10942">
    <property type="entry name" value="LEISHMANOLYSIN-LIKE PEPTIDASE"/>
    <property type="match status" value="1"/>
</dbReference>
<organism evidence="11">
    <name type="scientific">Chaetoceros debilis</name>
    <dbReference type="NCBI Taxonomy" id="122233"/>
    <lineage>
        <taxon>Eukaryota</taxon>
        <taxon>Sar</taxon>
        <taxon>Stramenopiles</taxon>
        <taxon>Ochrophyta</taxon>
        <taxon>Bacillariophyta</taxon>
        <taxon>Coscinodiscophyceae</taxon>
        <taxon>Chaetocerotophycidae</taxon>
        <taxon>Chaetocerotales</taxon>
        <taxon>Chaetocerotaceae</taxon>
        <taxon>Chaetoceros</taxon>
    </lineage>
</organism>
<dbReference type="GO" id="GO:0046872">
    <property type="term" value="F:metal ion binding"/>
    <property type="evidence" value="ECO:0007669"/>
    <property type="project" value="UniProtKB-KW"/>
</dbReference>
<evidence type="ECO:0000256" key="8">
    <source>
        <dbReference type="PIRSR" id="PIRSR601577-2"/>
    </source>
</evidence>
<dbReference type="Gene3D" id="2.10.55.10">
    <property type="entry name" value="Leishmanolysin domain 3"/>
    <property type="match status" value="1"/>
</dbReference>
<accession>A0A7S3PZA8</accession>
<feature type="region of interest" description="Disordered" evidence="9">
    <location>
        <begin position="43"/>
        <end position="84"/>
    </location>
</feature>
<evidence type="ECO:0000256" key="10">
    <source>
        <dbReference type="SAM" id="SignalP"/>
    </source>
</evidence>
<name>A0A7S3PZA8_9STRA</name>
<evidence type="ECO:0000256" key="7">
    <source>
        <dbReference type="PIRSR" id="PIRSR601577-1"/>
    </source>
</evidence>
<keyword evidence="10" id="KW-0732">Signal</keyword>
<feature type="binding site" evidence="8">
    <location>
        <position position="446"/>
    </location>
    <ligand>
        <name>Zn(2+)</name>
        <dbReference type="ChEBI" id="CHEBI:29105"/>
        <note>catalytic</note>
    </ligand>
</feature>
<feature type="binding site" evidence="8">
    <location>
        <position position="341"/>
    </location>
    <ligand>
        <name>Zn(2+)</name>
        <dbReference type="ChEBI" id="CHEBI:29105"/>
        <note>catalytic</note>
    </ligand>
</feature>
<comment type="cofactor">
    <cofactor evidence="8">
        <name>Zn(2+)</name>
        <dbReference type="ChEBI" id="CHEBI:29105"/>
    </cofactor>
    <text evidence="8">Binds 1 zinc ion per subunit.</text>
</comment>
<evidence type="ECO:0008006" key="12">
    <source>
        <dbReference type="Google" id="ProtNLM"/>
    </source>
</evidence>
<dbReference type="GO" id="GO:0004222">
    <property type="term" value="F:metalloendopeptidase activity"/>
    <property type="evidence" value="ECO:0007669"/>
    <property type="project" value="InterPro"/>
</dbReference>
<evidence type="ECO:0000256" key="2">
    <source>
        <dbReference type="ARBA" id="ARBA00022670"/>
    </source>
</evidence>
<dbReference type="Pfam" id="PF01457">
    <property type="entry name" value="Peptidase_M8"/>
    <property type="match status" value="2"/>
</dbReference>
<dbReference type="InterPro" id="IPR001577">
    <property type="entry name" value="Peptidase_M8"/>
</dbReference>
<evidence type="ECO:0000256" key="5">
    <source>
        <dbReference type="ARBA" id="ARBA00022833"/>
    </source>
</evidence>
<dbReference type="SUPFAM" id="SSF55486">
    <property type="entry name" value="Metalloproteases ('zincins'), catalytic domain"/>
    <property type="match status" value="1"/>
</dbReference>
<feature type="compositionally biased region" description="Polar residues" evidence="9">
    <location>
        <begin position="53"/>
        <end position="65"/>
    </location>
</feature>
<feature type="compositionally biased region" description="Polar residues" evidence="9">
    <location>
        <begin position="74"/>
        <end position="84"/>
    </location>
</feature>
<evidence type="ECO:0000256" key="1">
    <source>
        <dbReference type="ARBA" id="ARBA00005860"/>
    </source>
</evidence>
<dbReference type="PANTHER" id="PTHR10942:SF0">
    <property type="entry name" value="LEISHMANOLYSIN-LIKE PEPTIDASE"/>
    <property type="match status" value="1"/>
</dbReference>
<dbReference type="Gene3D" id="3.90.132.10">
    <property type="entry name" value="Leishmanolysin , domain 2"/>
    <property type="match status" value="1"/>
</dbReference>
<sequence length="768" mass="86408">MSSVERDAAPTSKDSSTLLTALLLLCFMLSVGVALEPMIPYSASSSHHDRTLKSSSRGDSPNISDTRTHRPSVSADSPSSLRNAGSETLILPTSSRVFSGDRENGLVYGRRNPNSPSIDYGESHPFEIMERRRHQRRRHLREWHDGFHDYWYDKSFNVNNFLNKSWYDADDDYDPTTMYDIDVNAAEAQDKFDLKHFRPIRIKVDTRFLDQSSSQEKKDEFFEYHVLPAAVQFWTKALMVYPAKRLFVSDNDCGLGNPSHRANGINDADLMLYVSANRYCDSSNTGGTLASAYSCDWDQYDRPIGGEIDFCYDEFFLDANGNADSNIKRIMIEVAIHEIGHVLGVDSGDMAFYYDRATGLPRTPHPLNKSDDAECVNGIMLSQMNSNDFRPSPSTLKYSGIYPGIKFYEVVTPTVQRIAQNHFNCSSMSGMRLENQPSAGSCFGDHWEERTAWDSSMSGISSSLLHIPEHISPFTLALLEDSGWYRANYKMSKGFTFGRGAGCDFLEKPCIVDGMVPDYAAPYFCNNTKKEDADVRCDPTHHMMATCDLYDLSKEENVRSYPPVPQVYRYFPNPAFGPKHNKADYCPIYSETIMGCHSEYNSKTFPEESFNNTSRCYNSNYRPFCFETSCSKEDNAIIVKVGDKFEKCEYDFQKIRAPFAGESIYFECPRKAAICPELVCPSSCSGKGTCDWKNETPTCVCDGGVTSEDCLVFDKTFSRYGTATGDHLDADLQNVPGNSSSPPRINSEVGVTLLFIFVSYLALFKSIS</sequence>
<dbReference type="AlphaFoldDB" id="A0A7S3PZA8"/>
<dbReference type="EMBL" id="HBIO01007410">
    <property type="protein sequence ID" value="CAE0460702.1"/>
    <property type="molecule type" value="Transcribed_RNA"/>
</dbReference>
<keyword evidence="2" id="KW-0645">Protease</keyword>
<keyword evidence="3 8" id="KW-0479">Metal-binding</keyword>
<dbReference type="GO" id="GO:0006508">
    <property type="term" value="P:proteolysis"/>
    <property type="evidence" value="ECO:0007669"/>
    <property type="project" value="UniProtKB-KW"/>
</dbReference>
<dbReference type="Gene3D" id="3.10.170.20">
    <property type="match status" value="1"/>
</dbReference>
<evidence type="ECO:0000256" key="3">
    <source>
        <dbReference type="ARBA" id="ARBA00022723"/>
    </source>
</evidence>
<comment type="similarity">
    <text evidence="1">Belongs to the peptidase M8 family.</text>
</comment>
<feature type="chain" id="PRO_5030841932" description="Peptidase metallopeptidase domain-containing protein" evidence="10">
    <location>
        <begin position="35"/>
        <end position="768"/>
    </location>
</feature>
<feature type="signal peptide" evidence="10">
    <location>
        <begin position="1"/>
        <end position="34"/>
    </location>
</feature>
<reference evidence="11" key="1">
    <citation type="submission" date="2021-01" db="EMBL/GenBank/DDBJ databases">
        <authorList>
            <person name="Corre E."/>
            <person name="Pelletier E."/>
            <person name="Niang G."/>
            <person name="Scheremetjew M."/>
            <person name="Finn R."/>
            <person name="Kale V."/>
            <person name="Holt S."/>
            <person name="Cochrane G."/>
            <person name="Meng A."/>
            <person name="Brown T."/>
            <person name="Cohen L."/>
        </authorList>
    </citation>
    <scope>NUCLEOTIDE SEQUENCE</scope>
    <source>
        <strain evidence="11">MM31A-1</strain>
    </source>
</reference>
<evidence type="ECO:0000256" key="4">
    <source>
        <dbReference type="ARBA" id="ARBA00022801"/>
    </source>
</evidence>
<feature type="active site" evidence="7">
    <location>
        <position position="338"/>
    </location>
</feature>
<evidence type="ECO:0000256" key="6">
    <source>
        <dbReference type="ARBA" id="ARBA00023049"/>
    </source>
</evidence>
<keyword evidence="4" id="KW-0378">Hydrolase</keyword>
<protein>
    <recommendedName>
        <fullName evidence="12">Peptidase metallopeptidase domain-containing protein</fullName>
    </recommendedName>
</protein>
<evidence type="ECO:0000313" key="11">
    <source>
        <dbReference type="EMBL" id="CAE0460702.1"/>
    </source>
</evidence>
<evidence type="ECO:0000256" key="9">
    <source>
        <dbReference type="SAM" id="MobiDB-lite"/>
    </source>
</evidence>
<gene>
    <name evidence="11" type="ORF">CDEB00056_LOCUS5543</name>
</gene>
<dbReference type="FunFam" id="3.90.132.10:FF:000001">
    <property type="entry name" value="leishmanolysin-like peptidase isoform X2"/>
    <property type="match status" value="1"/>
</dbReference>
<keyword evidence="6 8" id="KW-0482">Metalloprotease</keyword>
<keyword evidence="5 8" id="KW-0862">Zinc</keyword>
<dbReference type="GO" id="GO:0007155">
    <property type="term" value="P:cell adhesion"/>
    <property type="evidence" value="ECO:0007669"/>
    <property type="project" value="InterPro"/>
</dbReference>
<dbReference type="GO" id="GO:0016020">
    <property type="term" value="C:membrane"/>
    <property type="evidence" value="ECO:0007669"/>
    <property type="project" value="InterPro"/>
</dbReference>
<feature type="binding site" evidence="8">
    <location>
        <position position="337"/>
    </location>
    <ligand>
        <name>Zn(2+)</name>
        <dbReference type="ChEBI" id="CHEBI:29105"/>
        <note>catalytic</note>
    </ligand>
</feature>